<dbReference type="AlphaFoldDB" id="W2TFD5"/>
<name>W2TFD5_NECAM</name>
<sequence>MRSGQTKHPDPDSENFPKHRLPAVNTQAAVLCTLFRGNVPLPKLYKGEKAGEKVEKISMTNIVQIEHCCYCRSDNVSSGYYYGNCRTLQAGYNVESDDKTETTLLWKNIDAH</sequence>
<feature type="compositionally biased region" description="Basic and acidic residues" evidence="1">
    <location>
        <begin position="7"/>
        <end position="17"/>
    </location>
</feature>
<gene>
    <name evidence="2" type="ORF">NECAME_09551</name>
</gene>
<dbReference type="KEGG" id="nai:NECAME_09551"/>
<reference evidence="3" key="1">
    <citation type="journal article" date="2014" name="Nat. Genet.">
        <title>Genome of the human hookworm Necator americanus.</title>
        <authorList>
            <person name="Tang Y.T."/>
            <person name="Gao X."/>
            <person name="Rosa B.A."/>
            <person name="Abubucker S."/>
            <person name="Hallsworth-Pepin K."/>
            <person name="Martin J."/>
            <person name="Tyagi R."/>
            <person name="Heizer E."/>
            <person name="Zhang X."/>
            <person name="Bhonagiri-Palsikar V."/>
            <person name="Minx P."/>
            <person name="Warren W.C."/>
            <person name="Wang Q."/>
            <person name="Zhan B."/>
            <person name="Hotez P.J."/>
            <person name="Sternberg P.W."/>
            <person name="Dougall A."/>
            <person name="Gaze S.T."/>
            <person name="Mulvenna J."/>
            <person name="Sotillo J."/>
            <person name="Ranganathan S."/>
            <person name="Rabelo E.M."/>
            <person name="Wilson R.K."/>
            <person name="Felgner P.L."/>
            <person name="Bethony J."/>
            <person name="Hawdon J.M."/>
            <person name="Gasser R.B."/>
            <person name="Loukas A."/>
            <person name="Mitreva M."/>
        </authorList>
    </citation>
    <scope>NUCLEOTIDE SEQUENCE [LARGE SCALE GENOMIC DNA]</scope>
</reference>
<dbReference type="EMBL" id="KI659302">
    <property type="protein sequence ID" value="ETN79896.1"/>
    <property type="molecule type" value="Genomic_DNA"/>
</dbReference>
<evidence type="ECO:0000313" key="2">
    <source>
        <dbReference type="EMBL" id="ETN79896.1"/>
    </source>
</evidence>
<organism evidence="2 3">
    <name type="scientific">Necator americanus</name>
    <name type="common">Human hookworm</name>
    <dbReference type="NCBI Taxonomy" id="51031"/>
    <lineage>
        <taxon>Eukaryota</taxon>
        <taxon>Metazoa</taxon>
        <taxon>Ecdysozoa</taxon>
        <taxon>Nematoda</taxon>
        <taxon>Chromadorea</taxon>
        <taxon>Rhabditida</taxon>
        <taxon>Rhabditina</taxon>
        <taxon>Rhabditomorpha</taxon>
        <taxon>Strongyloidea</taxon>
        <taxon>Ancylostomatidae</taxon>
        <taxon>Bunostominae</taxon>
        <taxon>Necator</taxon>
    </lineage>
</organism>
<accession>W2TFD5</accession>
<evidence type="ECO:0000256" key="1">
    <source>
        <dbReference type="SAM" id="MobiDB-lite"/>
    </source>
</evidence>
<proteinExistence type="predicted"/>
<keyword evidence="3" id="KW-1185">Reference proteome</keyword>
<evidence type="ECO:0000313" key="3">
    <source>
        <dbReference type="Proteomes" id="UP000053676"/>
    </source>
</evidence>
<dbReference type="Proteomes" id="UP000053676">
    <property type="component" value="Unassembled WGS sequence"/>
</dbReference>
<protein>
    <submittedName>
        <fullName evidence="2">Uncharacterized protein</fullName>
    </submittedName>
</protein>
<feature type="region of interest" description="Disordered" evidence="1">
    <location>
        <begin position="1"/>
        <end position="21"/>
    </location>
</feature>